<comment type="caution">
    <text evidence="1">The sequence shown here is derived from an EMBL/GenBank/DDBJ whole genome shotgun (WGS) entry which is preliminary data.</text>
</comment>
<name>A0AAN5CQT1_9BILA</name>
<protein>
    <submittedName>
        <fullName evidence="1">Uncharacterized protein</fullName>
    </submittedName>
</protein>
<evidence type="ECO:0000313" key="1">
    <source>
        <dbReference type="EMBL" id="GMR48715.1"/>
    </source>
</evidence>
<keyword evidence="2" id="KW-1185">Reference proteome</keyword>
<reference evidence="2" key="1">
    <citation type="submission" date="2022-10" db="EMBL/GenBank/DDBJ databases">
        <title>Genome assembly of Pristionchus species.</title>
        <authorList>
            <person name="Yoshida K."/>
            <person name="Sommer R.J."/>
        </authorList>
    </citation>
    <scope>NUCLEOTIDE SEQUENCE [LARGE SCALE GENOMIC DNA]</scope>
    <source>
        <strain evidence="2">RS5460</strain>
    </source>
</reference>
<dbReference type="AlphaFoldDB" id="A0AAN5CQT1"/>
<dbReference type="Proteomes" id="UP001328107">
    <property type="component" value="Unassembled WGS sequence"/>
</dbReference>
<feature type="non-terminal residue" evidence="1">
    <location>
        <position position="1"/>
    </location>
</feature>
<sequence length="281" mass="31426">PSLFVLLFSTERLFILLVERRDFFFSSIFTFFFDVSLSMLFDWLSLLFFSSLSSSFLHSSSPHLALLLLLDSHSTLQTALRLILQIDSSHRLEAGCSTQLLHDVVLHRTPSNLLQSLLRIEFAEILDLLLLVSFLLSEGCIVLQVLKEVVGHLSHLDDRVHTRSVETLLALQSESIHPRLRMQLGQHGLLSIRDLVLTHEGVVLLSQSMDDGHCTCTALMSDARCLLTDGIEGTETHELGSLHQPECLENDLSLHRLNGIDNDGDSSLVQSLEGLLSVLIH</sequence>
<dbReference type="EMBL" id="BTRK01000004">
    <property type="protein sequence ID" value="GMR48715.1"/>
    <property type="molecule type" value="Genomic_DNA"/>
</dbReference>
<organism evidence="1 2">
    <name type="scientific">Pristionchus mayeri</name>
    <dbReference type="NCBI Taxonomy" id="1317129"/>
    <lineage>
        <taxon>Eukaryota</taxon>
        <taxon>Metazoa</taxon>
        <taxon>Ecdysozoa</taxon>
        <taxon>Nematoda</taxon>
        <taxon>Chromadorea</taxon>
        <taxon>Rhabditida</taxon>
        <taxon>Rhabditina</taxon>
        <taxon>Diplogasteromorpha</taxon>
        <taxon>Diplogasteroidea</taxon>
        <taxon>Neodiplogasteridae</taxon>
        <taxon>Pristionchus</taxon>
    </lineage>
</organism>
<evidence type="ECO:0000313" key="2">
    <source>
        <dbReference type="Proteomes" id="UP001328107"/>
    </source>
</evidence>
<gene>
    <name evidence="1" type="ORF">PMAYCL1PPCAC_18911</name>
</gene>
<proteinExistence type="predicted"/>
<accession>A0AAN5CQT1</accession>